<feature type="region of interest" description="Disordered" evidence="1">
    <location>
        <begin position="161"/>
        <end position="218"/>
    </location>
</feature>
<reference evidence="4" key="1">
    <citation type="submission" date="2010-08" db="EMBL/GenBank/DDBJ databases">
        <authorList>
            <consortium name="Caenorhabditis japonica Sequencing Consortium"/>
            <person name="Wilson R.K."/>
        </authorList>
    </citation>
    <scope>NUCLEOTIDE SEQUENCE [LARGE SCALE GENOMIC DNA]</scope>
    <source>
        <strain evidence="4">DF5081</strain>
    </source>
</reference>
<dbReference type="Pfam" id="PF18701">
    <property type="entry name" value="DUF5641"/>
    <property type="match status" value="1"/>
</dbReference>
<dbReference type="InterPro" id="IPR040676">
    <property type="entry name" value="DUF5641"/>
</dbReference>
<evidence type="ECO:0000259" key="2">
    <source>
        <dbReference type="Pfam" id="PF18701"/>
    </source>
</evidence>
<dbReference type="AlphaFoldDB" id="A0A8R1ID02"/>
<dbReference type="EnsemblMetazoa" id="CJA23711.1">
    <property type="protein sequence ID" value="CJA23711.1"/>
    <property type="gene ID" value="WBGene00179283"/>
</dbReference>
<keyword evidence="4" id="KW-1185">Reference proteome</keyword>
<feature type="domain" description="DUF5641" evidence="2">
    <location>
        <begin position="62"/>
        <end position="156"/>
    </location>
</feature>
<accession>A0A8R1ID02</accession>
<name>A0A8R1ID02_CAEJA</name>
<evidence type="ECO:0000313" key="4">
    <source>
        <dbReference type="Proteomes" id="UP000005237"/>
    </source>
</evidence>
<evidence type="ECO:0000256" key="1">
    <source>
        <dbReference type="SAM" id="MobiDB-lite"/>
    </source>
</evidence>
<dbReference type="Proteomes" id="UP000005237">
    <property type="component" value="Unassembled WGS sequence"/>
</dbReference>
<protein>
    <submittedName>
        <fullName evidence="3">DUF5641 domain-containing protein</fullName>
    </submittedName>
</protein>
<sequence length="299" mass="34521">MTEIEGIVNSRPISYNESLSDGQVMRPADFISPEVKLGIQHDDGTLDLADLSITERTTREHMRQINKHMLELWSKWEKMHLTQLKQAKKKMKHYGITTPVINQRVLVEQQLTARHKWPVARNTQIHPNELGQIRTVTITYDGKKEFLKSVNQLILLEMEPTNTEVAEKEPTTNPSNTDTGPPTTEPDTEKNIVSKDNGGNRRHRNNNPASSIEITRDANPKDLRTRSFLARRAKEGVVYCDLASEYSQNTITAKDQVTHHEGNKRIKEECTAEEHHRQYPSDLKRMADHNETFWHFNQQ</sequence>
<reference evidence="3" key="2">
    <citation type="submission" date="2022-06" db="UniProtKB">
        <authorList>
            <consortium name="EnsemblMetazoa"/>
        </authorList>
    </citation>
    <scope>IDENTIFICATION</scope>
    <source>
        <strain evidence="3">DF5081</strain>
    </source>
</reference>
<organism evidence="3 4">
    <name type="scientific">Caenorhabditis japonica</name>
    <dbReference type="NCBI Taxonomy" id="281687"/>
    <lineage>
        <taxon>Eukaryota</taxon>
        <taxon>Metazoa</taxon>
        <taxon>Ecdysozoa</taxon>
        <taxon>Nematoda</taxon>
        <taxon>Chromadorea</taxon>
        <taxon>Rhabditida</taxon>
        <taxon>Rhabditina</taxon>
        <taxon>Rhabditomorpha</taxon>
        <taxon>Rhabditoidea</taxon>
        <taxon>Rhabditidae</taxon>
        <taxon>Peloderinae</taxon>
        <taxon>Caenorhabditis</taxon>
    </lineage>
</organism>
<evidence type="ECO:0000313" key="3">
    <source>
        <dbReference type="EnsemblMetazoa" id="CJA23711.1"/>
    </source>
</evidence>
<proteinExistence type="predicted"/>